<evidence type="ECO:0000256" key="9">
    <source>
        <dbReference type="PIRSR" id="PIRSR601554-2"/>
    </source>
</evidence>
<feature type="binding site" evidence="9">
    <location>
        <position position="194"/>
    </location>
    <ligand>
        <name>substrate</name>
    </ligand>
</feature>
<evidence type="ECO:0000256" key="2">
    <source>
        <dbReference type="ARBA" id="ARBA00005652"/>
    </source>
</evidence>
<comment type="catalytic activity">
    <reaction evidence="1 10">
        <text>Hydrolysis of (1-&gt;4)-alpha-D-glucosidic linkages in polysaccharides so as to remove successive maltose units from the non-reducing ends of the chains.</text>
        <dbReference type="EC" id="3.2.1.2"/>
    </reaction>
</comment>
<dbReference type="PANTHER" id="PTHR31352">
    <property type="entry name" value="BETA-AMYLASE 1, CHLOROPLASTIC"/>
    <property type="match status" value="1"/>
</dbReference>
<evidence type="ECO:0000256" key="6">
    <source>
        <dbReference type="ARBA" id="ARBA00023295"/>
    </source>
</evidence>
<feature type="region of interest" description="Disordered" evidence="11">
    <location>
        <begin position="63"/>
        <end position="82"/>
    </location>
</feature>
<evidence type="ECO:0000256" key="11">
    <source>
        <dbReference type="SAM" id="MobiDB-lite"/>
    </source>
</evidence>
<keyword evidence="6 10" id="KW-0326">Glycosidase</keyword>
<accession>A0ABD2Y0Q0</accession>
<feature type="binding site" evidence="9">
    <location>
        <begin position="476"/>
        <end position="477"/>
    </location>
    <ligand>
        <name>substrate</name>
    </ligand>
</feature>
<dbReference type="AlphaFoldDB" id="A0ABD2Y0Q0"/>
<dbReference type="PANTHER" id="PTHR31352:SF1">
    <property type="entry name" value="BETA-AMYLASE 3, CHLOROPLASTIC"/>
    <property type="match status" value="1"/>
</dbReference>
<feature type="binding site" evidence="9">
    <location>
        <position position="395"/>
    </location>
    <ligand>
        <name>substrate</name>
    </ligand>
</feature>
<keyword evidence="13" id="KW-1185">Reference proteome</keyword>
<gene>
    <name evidence="12" type="ORF">ACH5RR_038893</name>
</gene>
<feature type="active site" description="Proton donor" evidence="8">
    <location>
        <position position="278"/>
    </location>
</feature>
<feature type="binding site" evidence="9">
    <location>
        <position position="508"/>
    </location>
    <ligand>
        <name>substrate</name>
    </ligand>
</feature>
<dbReference type="EMBL" id="JBJUIK010000016">
    <property type="protein sequence ID" value="KAL3499800.1"/>
    <property type="molecule type" value="Genomic_DNA"/>
</dbReference>
<dbReference type="GO" id="GO:0000272">
    <property type="term" value="P:polysaccharide catabolic process"/>
    <property type="evidence" value="ECO:0007669"/>
    <property type="project" value="UniProtKB-KW"/>
</dbReference>
<name>A0ABD2Y0Q0_9GENT</name>
<evidence type="ECO:0000256" key="3">
    <source>
        <dbReference type="ARBA" id="ARBA00012594"/>
    </source>
</evidence>
<dbReference type="PROSITE" id="PS00506">
    <property type="entry name" value="BETA_AMYLASE_1"/>
    <property type="match status" value="1"/>
</dbReference>
<feature type="binding site" evidence="9">
    <location>
        <position position="390"/>
    </location>
    <ligand>
        <name>substrate</name>
    </ligand>
</feature>
<keyword evidence="7 10" id="KW-0624">Polysaccharide degradation</keyword>
<dbReference type="Proteomes" id="UP001630127">
    <property type="component" value="Unassembled WGS sequence"/>
</dbReference>
<evidence type="ECO:0000313" key="13">
    <source>
        <dbReference type="Proteomes" id="UP001630127"/>
    </source>
</evidence>
<dbReference type="InterPro" id="IPR001554">
    <property type="entry name" value="Glyco_hydro_14"/>
</dbReference>
<dbReference type="InterPro" id="IPR018238">
    <property type="entry name" value="Glyco_hydro_14_CS"/>
</dbReference>
<proteinExistence type="inferred from homology"/>
<dbReference type="SUPFAM" id="SSF51445">
    <property type="entry name" value="(Trans)glycosidases"/>
    <property type="match status" value="1"/>
</dbReference>
<feature type="binding site" evidence="9">
    <location>
        <position position="437"/>
    </location>
    <ligand>
        <name>substrate</name>
    </ligand>
</feature>
<dbReference type="InterPro" id="IPR017853">
    <property type="entry name" value="GH"/>
</dbReference>
<evidence type="ECO:0000256" key="7">
    <source>
        <dbReference type="ARBA" id="ARBA00023326"/>
    </source>
</evidence>
<keyword evidence="4 10" id="KW-0378">Hydrolase</keyword>
<dbReference type="Gene3D" id="3.20.20.80">
    <property type="entry name" value="Glycosidases"/>
    <property type="match status" value="1"/>
</dbReference>
<comment type="caution">
    <text evidence="12">The sequence shown here is derived from an EMBL/GenBank/DDBJ whole genome shotgun (WGS) entry which is preliminary data.</text>
</comment>
<evidence type="ECO:0000256" key="5">
    <source>
        <dbReference type="ARBA" id="ARBA00023277"/>
    </source>
</evidence>
<protein>
    <recommendedName>
        <fullName evidence="3 10">Beta-amylase</fullName>
        <ecNumber evidence="3 10">3.2.1.2</ecNumber>
    </recommendedName>
</protein>
<evidence type="ECO:0000313" key="12">
    <source>
        <dbReference type="EMBL" id="KAL3499800.1"/>
    </source>
</evidence>
<dbReference type="Pfam" id="PF01373">
    <property type="entry name" value="Glyco_hydro_14"/>
    <property type="match status" value="1"/>
</dbReference>
<evidence type="ECO:0000256" key="10">
    <source>
        <dbReference type="RuleBase" id="RU000509"/>
    </source>
</evidence>
<sequence length="567" mass="63416">MLAAFIHSHFSALYIYTSKMPLTLRSSTAFIINLRDSSSLKVPDDFSGMVCFAQMKPSCHLRAKNSTQETQLSREKASPLEGINNEQREKLHGLPAPHSQNGSRVPVFVMLPLDTVSIGGNLNKPRAMNASLMALKSAGVEGVMVDAWWGLVEKDGPLKYNWEGYAELVKMVQKHGLKLQVVMSFHQCGGNVGDSCSIPLPPWVLEEMTKNPDLVYTDRSGRRNPEYISLGCDSLPLLRGRTPIQVYSDYMKSFRDRFKDYLGEVIAEIQVGMGPCGELRYPSYPESNGTWRFPGIGEFQCYDKYMKSSLGASAEAIGKKDWGQGGPHDAGQYNQFPEDTGFFRRDGTWNSEYGQFFLEWYSAKLLEHGDKILAAAEGIFRGSGTKLSGKVAGIHWHYKTRSHAAELTAGYYNTRHRDGYLPIAHMMGKHGVVFNFTCMEMKDEQQPEEAKCSPEGLVRQVKMATKTAGVQLAGENALERYDAGAYAQVLSTSRSDAGNGLSAFTYLRMTKQLFEPDNWRNLVEFVKIMSEEGRHTRLPDSDSSRTELYVGFIKAKSEKKIKEATLV</sequence>
<comment type="similarity">
    <text evidence="2 10">Belongs to the glycosyl hydrolase 14 family.</text>
</comment>
<dbReference type="EC" id="3.2.1.2" evidence="3 10"/>
<organism evidence="12 13">
    <name type="scientific">Cinchona calisaya</name>
    <dbReference type="NCBI Taxonomy" id="153742"/>
    <lineage>
        <taxon>Eukaryota</taxon>
        <taxon>Viridiplantae</taxon>
        <taxon>Streptophyta</taxon>
        <taxon>Embryophyta</taxon>
        <taxon>Tracheophyta</taxon>
        <taxon>Spermatophyta</taxon>
        <taxon>Magnoliopsida</taxon>
        <taxon>eudicotyledons</taxon>
        <taxon>Gunneridae</taxon>
        <taxon>Pentapetalae</taxon>
        <taxon>asterids</taxon>
        <taxon>lamiids</taxon>
        <taxon>Gentianales</taxon>
        <taxon>Rubiaceae</taxon>
        <taxon>Cinchonoideae</taxon>
        <taxon>Cinchoneae</taxon>
        <taxon>Cinchona</taxon>
    </lineage>
</organism>
<dbReference type="PRINTS" id="PR00750">
    <property type="entry name" value="BETAAMYLASE"/>
</dbReference>
<feature type="active site" description="Proton acceptor" evidence="8">
    <location>
        <position position="475"/>
    </location>
</feature>
<feature type="binding site" evidence="9">
    <location>
        <position position="186"/>
    </location>
    <ligand>
        <name>substrate</name>
    </ligand>
</feature>
<keyword evidence="5 10" id="KW-0119">Carbohydrate metabolism</keyword>
<reference evidence="12 13" key="1">
    <citation type="submission" date="2024-11" db="EMBL/GenBank/DDBJ databases">
        <title>A near-complete genome assembly of Cinchona calisaya.</title>
        <authorList>
            <person name="Lian D.C."/>
            <person name="Zhao X.W."/>
            <person name="Wei L."/>
        </authorList>
    </citation>
    <scope>NUCLEOTIDE SEQUENCE [LARGE SCALE GENOMIC DNA]</scope>
    <source>
        <tissue evidence="12">Nenye</tissue>
    </source>
</reference>
<dbReference type="GO" id="GO:0016161">
    <property type="term" value="F:beta-amylase activity"/>
    <property type="evidence" value="ECO:0007669"/>
    <property type="project" value="UniProtKB-EC"/>
</dbReference>
<evidence type="ECO:0000256" key="1">
    <source>
        <dbReference type="ARBA" id="ARBA00000546"/>
    </source>
</evidence>
<evidence type="ECO:0000256" key="4">
    <source>
        <dbReference type="ARBA" id="ARBA00022801"/>
    </source>
</evidence>
<feature type="binding site" evidence="9">
    <location>
        <position position="146"/>
    </location>
    <ligand>
        <name>substrate</name>
    </ligand>
</feature>
<evidence type="ECO:0000256" key="8">
    <source>
        <dbReference type="PIRSR" id="PIRSR601554-1"/>
    </source>
</evidence>